<organism evidence="7 8">
    <name type="scientific">Spiroplasma platyhelix PALS-1</name>
    <dbReference type="NCBI Taxonomy" id="1276218"/>
    <lineage>
        <taxon>Bacteria</taxon>
        <taxon>Bacillati</taxon>
        <taxon>Mycoplasmatota</taxon>
        <taxon>Mollicutes</taxon>
        <taxon>Entomoplasmatales</taxon>
        <taxon>Spiroplasmataceae</taxon>
        <taxon>Spiroplasma</taxon>
    </lineage>
</organism>
<name>A0A846TQR6_9MOLU</name>
<evidence type="ECO:0000256" key="1">
    <source>
        <dbReference type="ARBA" id="ARBA00004141"/>
    </source>
</evidence>
<feature type="transmembrane region" description="Helical" evidence="6">
    <location>
        <begin position="759"/>
        <end position="776"/>
    </location>
</feature>
<comment type="caution">
    <text evidence="7">The sequence shown here is derived from an EMBL/GenBank/DDBJ whole genome shotgun (WGS) entry which is preliminary data.</text>
</comment>
<keyword evidence="8" id="KW-1185">Reference proteome</keyword>
<sequence length="868" mass="96973">MKRYNGYVDSVKAEFAERVFSSRKRVIKFIAICFVPFLYAFICIWAFWDPIPKIGEAPMAIVSNDAPINFIVGKTSDGKLAAGEAYSYIEGGQPVVIDDSTDWGAIADGTEFITTAGTKIVKSASFIHNKMSLVDNLVDAWKSGSVDNISYDQNKDKFTIKVNETMSLTNLTYLNGAAAKEIAEPKSDGSWDVKNERKYWAQIQMPTKLSSDVLGYFDASLQRAFKLPVDENQAKDPSDFLTDLQKNSMHFWSTYKHNFLFGQFMYIFDEFKSSLLVDLGPQVISQMISLIIQNSLNNIKSQLVFTAPENAAKTLPIAGDHGSSEFHSVYFKVTQGTEYVIRNKEMIDAIKADTDFSSWTMPEKSIEGTTGTDISQPWGTDGFLSVLSDNWNQLMQSQNGDLIAGSLATTLTKKINSQLIEKNLGSLTIDSDGIKKLFSTAGNIAGLLEQDGTIIPNDSNANFPIKATGPIASQVTDYKSLITVASGPLHTQFNLISILSANSKTSTSAYVLPFGDLAKPQKGTFNYNLRHDVNAIMYLVLGRDVAENQTQTLIAPSLFALDGLLPNLDDFIKTTIVGSQFNPYGIGLGQFFLCIGLWVGTLMQTFVYDRAKRVKKAKPWAWYLSKTTLMLVTAWIQTTILMITVYALGWSVMGSAFGLMYLWMMFTATVFVVIQQALWFSVQDETVGKFLIILLLIINLSSGWGTFPTFMQAGIFDVLSYIAPYTYSMHGQGVIIYSIAINGANLADTLYILQQLGILIIWTVGFLIIGLLASILRNREIYYGTCKSKKLAKILMEEKLTKYVDPKTNKAIWKKLPKEEMPKVRKKVIKRFPEEGQYQWYKDWKAKNNPDKPVTASESDDEIMRRNN</sequence>
<feature type="transmembrane region" description="Helical" evidence="6">
    <location>
        <begin position="660"/>
        <end position="680"/>
    </location>
</feature>
<evidence type="ECO:0000256" key="4">
    <source>
        <dbReference type="ARBA" id="ARBA00023136"/>
    </source>
</evidence>
<feature type="transmembrane region" description="Helical" evidence="6">
    <location>
        <begin position="584"/>
        <end position="608"/>
    </location>
</feature>
<evidence type="ECO:0008006" key="9">
    <source>
        <dbReference type="Google" id="ProtNLM"/>
    </source>
</evidence>
<feature type="region of interest" description="Disordered" evidence="5">
    <location>
        <begin position="846"/>
        <end position="868"/>
    </location>
</feature>
<comment type="subcellular location">
    <subcellularLocation>
        <location evidence="1">Membrane</location>
        <topology evidence="1">Multi-pass membrane protein</topology>
    </subcellularLocation>
</comment>
<keyword evidence="2 6" id="KW-0812">Transmembrane</keyword>
<evidence type="ECO:0000313" key="8">
    <source>
        <dbReference type="Proteomes" id="UP000584587"/>
    </source>
</evidence>
<keyword evidence="4 6" id="KW-0472">Membrane</keyword>
<protein>
    <recommendedName>
        <fullName evidence="9">ABC transporter</fullName>
    </recommendedName>
</protein>
<dbReference type="PANTHER" id="PTHR43077">
    <property type="entry name" value="TRANSPORT PERMEASE YVFS-RELATED"/>
    <property type="match status" value="1"/>
</dbReference>
<proteinExistence type="predicted"/>
<keyword evidence="3 6" id="KW-1133">Transmembrane helix</keyword>
<evidence type="ECO:0000256" key="3">
    <source>
        <dbReference type="ARBA" id="ARBA00022989"/>
    </source>
</evidence>
<dbReference type="Proteomes" id="UP000584587">
    <property type="component" value="Unassembled WGS sequence"/>
</dbReference>
<evidence type="ECO:0000256" key="5">
    <source>
        <dbReference type="SAM" id="MobiDB-lite"/>
    </source>
</evidence>
<feature type="transmembrane region" description="Helical" evidence="6">
    <location>
        <begin position="629"/>
        <end position="648"/>
    </location>
</feature>
<dbReference type="PANTHER" id="PTHR43077:SF5">
    <property type="entry name" value="PHAGE INFECTION PROTEIN"/>
    <property type="match status" value="1"/>
</dbReference>
<feature type="transmembrane region" description="Helical" evidence="6">
    <location>
        <begin position="26"/>
        <end position="48"/>
    </location>
</feature>
<dbReference type="GO" id="GO:0016020">
    <property type="term" value="C:membrane"/>
    <property type="evidence" value="ECO:0007669"/>
    <property type="project" value="UniProtKB-SubCell"/>
</dbReference>
<gene>
    <name evidence="7" type="ORF">HER12_02780</name>
</gene>
<dbReference type="EMBL" id="JAAVVK010000002">
    <property type="protein sequence ID" value="NKE38680.1"/>
    <property type="molecule type" value="Genomic_DNA"/>
</dbReference>
<reference evidence="7 8" key="1">
    <citation type="submission" date="2020-04" db="EMBL/GenBank/DDBJ databases">
        <title>Complete genome sequence of Spiroplasma platyhelix ATCC 51748, an insect isolate.</title>
        <authorList>
            <person name="Green E.A."/>
            <person name="Klassen J.L."/>
        </authorList>
    </citation>
    <scope>NUCLEOTIDE SEQUENCE [LARGE SCALE GENOMIC DNA]</scope>
    <source>
        <strain evidence="7 8">PALS-1</strain>
    </source>
</reference>
<feature type="transmembrane region" description="Helical" evidence="6">
    <location>
        <begin position="687"/>
        <end position="704"/>
    </location>
</feature>
<dbReference type="RefSeq" id="WP_168105151.1">
    <property type="nucleotide sequence ID" value="NZ_CP051215.1"/>
</dbReference>
<evidence type="ECO:0000313" key="7">
    <source>
        <dbReference type="EMBL" id="NKE38680.1"/>
    </source>
</evidence>
<evidence type="ECO:0000256" key="2">
    <source>
        <dbReference type="ARBA" id="ARBA00022692"/>
    </source>
</evidence>
<accession>A0A846TQR6</accession>
<dbReference type="AlphaFoldDB" id="A0A846TQR6"/>
<evidence type="ECO:0000256" key="6">
    <source>
        <dbReference type="SAM" id="Phobius"/>
    </source>
</evidence>
<dbReference type="InterPro" id="IPR051328">
    <property type="entry name" value="T7SS_ABC-Transporter"/>
</dbReference>